<proteinExistence type="predicted"/>
<dbReference type="InterPro" id="IPR013688">
    <property type="entry name" value="GBS_Bsp-like"/>
</dbReference>
<accession>A0AAJ1BB40</accession>
<dbReference type="Pfam" id="PF08481">
    <property type="entry name" value="GBS_Bsp-like"/>
    <property type="match status" value="1"/>
</dbReference>
<feature type="non-terminal residue" evidence="1">
    <location>
        <position position="1"/>
    </location>
</feature>
<evidence type="ECO:0000313" key="1">
    <source>
        <dbReference type="EMBL" id="MCB5621332.1"/>
    </source>
</evidence>
<gene>
    <name evidence="1" type="ORF">LIQ08_19730</name>
</gene>
<dbReference type="Proteomes" id="UP001297370">
    <property type="component" value="Unassembled WGS sequence"/>
</dbReference>
<dbReference type="AlphaFoldDB" id="A0AAJ1BB40"/>
<dbReference type="Gene3D" id="2.60.40.3760">
    <property type="match status" value="1"/>
</dbReference>
<evidence type="ECO:0000313" key="2">
    <source>
        <dbReference type="Proteomes" id="UP001297370"/>
    </source>
</evidence>
<protein>
    <submittedName>
        <fullName evidence="1">GBS Bsp-like repeat-containing protein</fullName>
    </submittedName>
</protein>
<reference evidence="1" key="1">
    <citation type="submission" date="2021-10" db="EMBL/GenBank/DDBJ databases">
        <title>Collection of gut derived symbiotic bacterial strains cultured from healthy donors.</title>
        <authorList>
            <person name="Lin H."/>
            <person name="Littmann E."/>
            <person name="Claire K."/>
            <person name="Pamer E."/>
        </authorList>
    </citation>
    <scope>NUCLEOTIDE SEQUENCE</scope>
    <source>
        <strain evidence="1">MSK.23.18</strain>
    </source>
</reference>
<dbReference type="RefSeq" id="WP_226982362.1">
    <property type="nucleotide sequence ID" value="NZ_JAJBOM010000222.1"/>
</dbReference>
<comment type="caution">
    <text evidence="1">The sequence shown here is derived from an EMBL/GenBank/DDBJ whole genome shotgun (WGS) entry which is preliminary data.</text>
</comment>
<dbReference type="EMBL" id="JAJBOM010000222">
    <property type="protein sequence ID" value="MCB5621332.1"/>
    <property type="molecule type" value="Genomic_DNA"/>
</dbReference>
<feature type="non-terminal residue" evidence="1">
    <location>
        <position position="76"/>
    </location>
</feature>
<organism evidence="1 2">
    <name type="scientific">Mediterraneibacter gnavus</name>
    <name type="common">Ruminococcus gnavus</name>
    <dbReference type="NCBI Taxonomy" id="33038"/>
    <lineage>
        <taxon>Bacteria</taxon>
        <taxon>Bacillati</taxon>
        <taxon>Bacillota</taxon>
        <taxon>Clostridia</taxon>
        <taxon>Lachnospirales</taxon>
        <taxon>Lachnospiraceae</taxon>
        <taxon>Mediterraneibacter</taxon>
    </lineage>
</organism>
<sequence>EKNEAPVISNAKITNVSRSGYTVTCTVTDDNAVDRVLMPTWSENNGQDDLIWYTANRTGNTYTIEVKTSNHKNDSG</sequence>
<name>A0AAJ1BB40_MEDGN</name>